<dbReference type="OrthoDB" id="528577at2"/>
<dbReference type="PANTHER" id="PTHR22911:SF76">
    <property type="entry name" value="EAMA DOMAIN-CONTAINING PROTEIN"/>
    <property type="match status" value="1"/>
</dbReference>
<dbReference type="eggNOG" id="COG0697">
    <property type="taxonomic scope" value="Bacteria"/>
</dbReference>
<feature type="transmembrane region" description="Helical" evidence="2">
    <location>
        <begin position="262"/>
        <end position="281"/>
    </location>
</feature>
<feature type="domain" description="EamA" evidence="3">
    <location>
        <begin position="18"/>
        <end position="155"/>
    </location>
</feature>
<comment type="similarity">
    <text evidence="1">Belongs to the EamA transporter family.</text>
</comment>
<dbReference type="SUPFAM" id="SSF103481">
    <property type="entry name" value="Multidrug resistance efflux transporter EmrE"/>
    <property type="match status" value="2"/>
</dbReference>
<feature type="transmembrane region" description="Helical" evidence="2">
    <location>
        <begin position="142"/>
        <end position="158"/>
    </location>
</feature>
<keyword evidence="2" id="KW-0812">Transmembrane</keyword>
<dbReference type="STRING" id="13035.Dacsa_1732"/>
<feature type="domain" description="EamA" evidence="3">
    <location>
        <begin position="170"/>
        <end position="302"/>
    </location>
</feature>
<sequence>MPEKPISLPKIGRTSLFAFLTLCFALLAVSFAPIFIRLSETELGPNATVFNRLLIFFLCFGSGRLITEKISPTINPDAEEITGQQWWLLGLVGAVAATSLVLWAISLQYTTVAKSVLLNNLTPIFTTLGGWLFLGKKFDSKFLVGMAIAIAGAITLGVEDLSGAAEGSLLGDFYALLSAVFLGTYFLIVEELRSRFSATTILLWRCATGSLILIPIIFLTSGQFFPTTQTAILAVIGLGLISEGLGQRLLADSMNVFSSSFVSLFLLLEPIVSAILAWFIFLESLNLTTWLGFAVVLTGIYLAQTSKAATSDVVENSDNSSETVNYQ</sequence>
<evidence type="ECO:0000256" key="1">
    <source>
        <dbReference type="ARBA" id="ARBA00007362"/>
    </source>
</evidence>
<organism evidence="4 5">
    <name type="scientific">Dactylococcopsis salina (strain PCC 8305)</name>
    <name type="common">Myxobactron salinum</name>
    <dbReference type="NCBI Taxonomy" id="13035"/>
    <lineage>
        <taxon>Bacteria</taxon>
        <taxon>Bacillati</taxon>
        <taxon>Cyanobacteriota</taxon>
        <taxon>Cyanophyceae</taxon>
        <taxon>Nodosilineales</taxon>
        <taxon>Cymatolegaceae</taxon>
        <taxon>Dactylococcopsis</taxon>
    </lineage>
</organism>
<dbReference type="PANTHER" id="PTHR22911">
    <property type="entry name" value="ACYL-MALONYL CONDENSING ENZYME-RELATED"/>
    <property type="match status" value="1"/>
</dbReference>
<evidence type="ECO:0000313" key="5">
    <source>
        <dbReference type="Proteomes" id="UP000010482"/>
    </source>
</evidence>
<protein>
    <submittedName>
        <fullName evidence="4">DMT(Drug/metabolite transporter) superfamily permease</fullName>
    </submittedName>
</protein>
<proteinExistence type="inferred from homology"/>
<dbReference type="InterPro" id="IPR000620">
    <property type="entry name" value="EamA_dom"/>
</dbReference>
<dbReference type="AlphaFoldDB" id="K9YTZ2"/>
<feature type="transmembrane region" description="Helical" evidence="2">
    <location>
        <begin position="117"/>
        <end position="135"/>
    </location>
</feature>
<dbReference type="Proteomes" id="UP000010482">
    <property type="component" value="Chromosome"/>
</dbReference>
<dbReference type="InterPro" id="IPR037185">
    <property type="entry name" value="EmrE-like"/>
</dbReference>
<dbReference type="PATRIC" id="fig|13035.3.peg.1960"/>
<dbReference type="GO" id="GO:0016020">
    <property type="term" value="C:membrane"/>
    <property type="evidence" value="ECO:0007669"/>
    <property type="project" value="InterPro"/>
</dbReference>
<keyword evidence="2" id="KW-1133">Transmembrane helix</keyword>
<evidence type="ECO:0000256" key="2">
    <source>
        <dbReference type="SAM" id="Phobius"/>
    </source>
</evidence>
<dbReference type="EMBL" id="CP003944">
    <property type="protein sequence ID" value="AFZ50396.1"/>
    <property type="molecule type" value="Genomic_DNA"/>
</dbReference>
<evidence type="ECO:0000259" key="3">
    <source>
        <dbReference type="Pfam" id="PF00892"/>
    </source>
</evidence>
<feature type="transmembrane region" description="Helical" evidence="2">
    <location>
        <begin position="16"/>
        <end position="36"/>
    </location>
</feature>
<feature type="transmembrane region" description="Helical" evidence="2">
    <location>
        <begin position="201"/>
        <end position="225"/>
    </location>
</feature>
<feature type="transmembrane region" description="Helical" evidence="2">
    <location>
        <begin position="231"/>
        <end position="250"/>
    </location>
</feature>
<dbReference type="Pfam" id="PF00892">
    <property type="entry name" value="EamA"/>
    <property type="match status" value="2"/>
</dbReference>
<reference evidence="4" key="1">
    <citation type="submission" date="2012-04" db="EMBL/GenBank/DDBJ databases">
        <title>Finished genome of Dactylococcopsis salina PCC 8305.</title>
        <authorList>
            <consortium name="US DOE Joint Genome Institute"/>
            <person name="Gugger M."/>
            <person name="Coursin T."/>
            <person name="Rippka R."/>
            <person name="Tandeau De Marsac N."/>
            <person name="Huntemann M."/>
            <person name="Wei C.-L."/>
            <person name="Han J."/>
            <person name="Detter J.C."/>
            <person name="Han C."/>
            <person name="Tapia R."/>
            <person name="Daligault H."/>
            <person name="Chen A."/>
            <person name="Krypides N."/>
            <person name="Mavromatis K."/>
            <person name="Markowitz V."/>
            <person name="Szeto E."/>
            <person name="Ivanova N."/>
            <person name="Ovchinnikova G."/>
            <person name="Pagani I."/>
            <person name="Pati A."/>
            <person name="Goodwin L."/>
            <person name="Peters L."/>
            <person name="Pitluck S."/>
            <person name="Woyke T."/>
            <person name="Kerfeld C."/>
        </authorList>
    </citation>
    <scope>NUCLEOTIDE SEQUENCE [LARGE SCALE GENOMIC DNA]</scope>
    <source>
        <strain evidence="4">PCC 8305</strain>
    </source>
</reference>
<keyword evidence="2" id="KW-0472">Membrane</keyword>
<dbReference type="RefSeq" id="WP_015229393.1">
    <property type="nucleotide sequence ID" value="NC_019780.1"/>
</dbReference>
<feature type="transmembrane region" description="Helical" evidence="2">
    <location>
        <begin position="86"/>
        <end position="105"/>
    </location>
</feature>
<feature type="transmembrane region" description="Helical" evidence="2">
    <location>
        <begin position="48"/>
        <end position="66"/>
    </location>
</feature>
<evidence type="ECO:0000313" key="4">
    <source>
        <dbReference type="EMBL" id="AFZ50396.1"/>
    </source>
</evidence>
<gene>
    <name evidence="4" type="ORF">Dacsa_1732</name>
</gene>
<accession>K9YTZ2</accession>
<keyword evidence="5" id="KW-1185">Reference proteome</keyword>
<feature type="transmembrane region" description="Helical" evidence="2">
    <location>
        <begin position="170"/>
        <end position="189"/>
    </location>
</feature>
<dbReference type="HOGENOM" id="CLU_033863_0_1_3"/>
<feature type="transmembrane region" description="Helical" evidence="2">
    <location>
        <begin position="287"/>
        <end position="303"/>
    </location>
</feature>
<name>K9YTZ2_DACS8</name>
<dbReference type="KEGG" id="dsl:Dacsa_1732"/>